<dbReference type="Gene3D" id="3.40.50.10190">
    <property type="entry name" value="BRCT domain"/>
    <property type="match status" value="2"/>
</dbReference>
<organism evidence="3">
    <name type="scientific">Aplanochytrium stocchinoi</name>
    <dbReference type="NCBI Taxonomy" id="215587"/>
    <lineage>
        <taxon>Eukaryota</taxon>
        <taxon>Sar</taxon>
        <taxon>Stramenopiles</taxon>
        <taxon>Bigyra</taxon>
        <taxon>Labyrinthulomycetes</taxon>
        <taxon>Thraustochytrida</taxon>
        <taxon>Thraustochytriidae</taxon>
        <taxon>Aplanochytrium</taxon>
    </lineage>
</organism>
<feature type="compositionally biased region" description="Basic residues" evidence="1">
    <location>
        <begin position="418"/>
        <end position="427"/>
    </location>
</feature>
<dbReference type="EMBL" id="HBIN01020989">
    <property type="protein sequence ID" value="CAE0446065.1"/>
    <property type="molecule type" value="Transcribed_RNA"/>
</dbReference>
<feature type="compositionally biased region" description="Basic and acidic residues" evidence="1">
    <location>
        <begin position="396"/>
        <end position="416"/>
    </location>
</feature>
<dbReference type="SUPFAM" id="SSF52113">
    <property type="entry name" value="BRCT domain"/>
    <property type="match status" value="1"/>
</dbReference>
<dbReference type="Pfam" id="PF16770">
    <property type="entry name" value="RTT107_BRCT_5"/>
    <property type="match status" value="1"/>
</dbReference>
<dbReference type="Pfam" id="PF00533">
    <property type="entry name" value="BRCT"/>
    <property type="match status" value="1"/>
</dbReference>
<dbReference type="InterPro" id="IPR001357">
    <property type="entry name" value="BRCT_dom"/>
</dbReference>
<feature type="region of interest" description="Disordered" evidence="1">
    <location>
        <begin position="53"/>
        <end position="87"/>
    </location>
</feature>
<feature type="compositionally biased region" description="Basic and acidic residues" evidence="1">
    <location>
        <begin position="160"/>
        <end position="191"/>
    </location>
</feature>
<protein>
    <recommendedName>
        <fullName evidence="2">BRCT domain-containing protein</fullName>
    </recommendedName>
</protein>
<feature type="compositionally biased region" description="Basic and acidic residues" evidence="1">
    <location>
        <begin position="303"/>
        <end position="331"/>
    </location>
</feature>
<feature type="region of interest" description="Disordered" evidence="1">
    <location>
        <begin position="136"/>
        <end position="429"/>
    </location>
</feature>
<sequence length="636" mass="73430">MSINQLNRELESRGTPCRKRKDQKTRIETDSPKKNVQENLDSKKVKVNTIDEEKGMHTYMTKPLSDTMKKTELGDKNESRRVSGARNELTDTKMLTTDTNKMQLLVLGSGQKLEESEDKSLVSKRNSTVQSNLDVLQETKDDKSEVKDNGSKIGNINRQKPNEKRNVNLENAKEAKIETDSNERLKEEIENVHTNVRQTRNSRRKADQNEKDTKKELKGEIDKVGGSKEENPIRKTRFSRRKSNQKEKDTNEQNSRMRKTRYSPRKAKQKKKDPNKDLKDKVDTGDDSKEEKPPLRKTRNSQRKADQKEKDARKELKYKISKDDSSKEAKLPMRKTRNSQRKADQKETDLKKELKYENNKEDSSKEEKPSLRQTRRMANQKEKRPMRKKFSSLHQSELKSRFDNSSRKRKRQEVSKHLPSRSTKRKPQYQIMITGFEPSKKDKNNLDAFNAILIDEKDNISTECTHLVLKRGLIKRTLKLLLCMSMPGIKSPRIVHEDWINASASQSKIANEIDYVPFDKRYIDGCGTRKLNMAEALIRRDTGKKLLNGKTIHVTKNVRLPLSELEQIISNQGGKLAAKGRAAVGSSSILLIGEKDLSAALVKKALKGKIEVFWDSWLTDLIIDYRIPAAETYRVQ</sequence>
<feature type="domain" description="BRCT" evidence="2">
    <location>
        <begin position="542"/>
        <end position="635"/>
    </location>
</feature>
<evidence type="ECO:0000259" key="2">
    <source>
        <dbReference type="PROSITE" id="PS50172"/>
    </source>
</evidence>
<evidence type="ECO:0000256" key="1">
    <source>
        <dbReference type="SAM" id="MobiDB-lite"/>
    </source>
</evidence>
<dbReference type="CDD" id="cd17744">
    <property type="entry name" value="BRCT_MDC1_rpt1"/>
    <property type="match status" value="1"/>
</dbReference>
<feature type="domain" description="BRCT" evidence="2">
    <location>
        <begin position="458"/>
        <end position="517"/>
    </location>
</feature>
<name>A0A7S3PP80_9STRA</name>
<reference evidence="3" key="1">
    <citation type="submission" date="2021-01" db="EMBL/GenBank/DDBJ databases">
        <authorList>
            <person name="Corre E."/>
            <person name="Pelletier E."/>
            <person name="Niang G."/>
            <person name="Scheremetjew M."/>
            <person name="Finn R."/>
            <person name="Kale V."/>
            <person name="Holt S."/>
            <person name="Cochrane G."/>
            <person name="Meng A."/>
            <person name="Brown T."/>
            <person name="Cohen L."/>
        </authorList>
    </citation>
    <scope>NUCLEOTIDE SEQUENCE</scope>
    <source>
        <strain evidence="3">GSBS06</strain>
    </source>
</reference>
<dbReference type="PROSITE" id="PS50172">
    <property type="entry name" value="BRCT"/>
    <property type="match status" value="2"/>
</dbReference>
<feature type="compositionally biased region" description="Basic residues" evidence="1">
    <location>
        <begin position="256"/>
        <end position="271"/>
    </location>
</feature>
<gene>
    <name evidence="3" type="ORF">ASTO00021_LOCUS16072</name>
</gene>
<accession>A0A7S3PP80</accession>
<feature type="compositionally biased region" description="Basic residues" evidence="1">
    <location>
        <begin position="234"/>
        <end position="243"/>
    </location>
</feature>
<evidence type="ECO:0000313" key="3">
    <source>
        <dbReference type="EMBL" id="CAE0446065.1"/>
    </source>
</evidence>
<feature type="compositionally biased region" description="Basic and acidic residues" evidence="1">
    <location>
        <begin position="204"/>
        <end position="233"/>
    </location>
</feature>
<proteinExistence type="predicted"/>
<dbReference type="InterPro" id="IPR036420">
    <property type="entry name" value="BRCT_dom_sf"/>
</dbReference>
<feature type="compositionally biased region" description="Basic and acidic residues" evidence="1">
    <location>
        <begin position="137"/>
        <end position="150"/>
    </location>
</feature>
<feature type="compositionally biased region" description="Basic and acidic residues" evidence="1">
    <location>
        <begin position="341"/>
        <end position="370"/>
    </location>
</feature>
<feature type="compositionally biased region" description="Basic and acidic residues" evidence="1">
    <location>
        <begin position="67"/>
        <end position="81"/>
    </location>
</feature>
<feature type="region of interest" description="Disordered" evidence="1">
    <location>
        <begin position="1"/>
        <end position="40"/>
    </location>
</feature>
<dbReference type="AlphaFoldDB" id="A0A7S3PP80"/>
<feature type="compositionally biased region" description="Basic and acidic residues" evidence="1">
    <location>
        <begin position="272"/>
        <end position="294"/>
    </location>
</feature>
<feature type="compositionally biased region" description="Basic and acidic residues" evidence="1">
    <location>
        <begin position="24"/>
        <end position="40"/>
    </location>
</feature>